<accession>A0ABU2JMF4</accession>
<dbReference type="Proteomes" id="UP001183410">
    <property type="component" value="Unassembled WGS sequence"/>
</dbReference>
<evidence type="ECO:0000256" key="1">
    <source>
        <dbReference type="SAM" id="MobiDB-lite"/>
    </source>
</evidence>
<name>A0ABU2JMF4_9ACTN</name>
<dbReference type="PROSITE" id="PS51257">
    <property type="entry name" value="PROKAR_LIPOPROTEIN"/>
    <property type="match status" value="1"/>
</dbReference>
<comment type="caution">
    <text evidence="3">The sequence shown here is derived from an EMBL/GenBank/DDBJ whole genome shotgun (WGS) entry which is preliminary data.</text>
</comment>
<dbReference type="EMBL" id="JAVREO010000002">
    <property type="protein sequence ID" value="MDT0265433.1"/>
    <property type="molecule type" value="Genomic_DNA"/>
</dbReference>
<feature type="region of interest" description="Disordered" evidence="1">
    <location>
        <begin position="26"/>
        <end position="59"/>
    </location>
</feature>
<organism evidence="3 4">
    <name type="scientific">Streptomyces chisholmiae</name>
    <dbReference type="NCBI Taxonomy" id="3075540"/>
    <lineage>
        <taxon>Bacteria</taxon>
        <taxon>Bacillati</taxon>
        <taxon>Actinomycetota</taxon>
        <taxon>Actinomycetes</taxon>
        <taxon>Kitasatosporales</taxon>
        <taxon>Streptomycetaceae</taxon>
        <taxon>Streptomyces</taxon>
    </lineage>
</organism>
<evidence type="ECO:0000313" key="4">
    <source>
        <dbReference type="Proteomes" id="UP001183410"/>
    </source>
</evidence>
<feature type="signal peptide" evidence="2">
    <location>
        <begin position="1"/>
        <end position="28"/>
    </location>
</feature>
<feature type="chain" id="PRO_5047336654" description="Exo-alpha-sialidase" evidence="2">
    <location>
        <begin position="29"/>
        <end position="404"/>
    </location>
</feature>
<evidence type="ECO:0000313" key="3">
    <source>
        <dbReference type="EMBL" id="MDT0265433.1"/>
    </source>
</evidence>
<evidence type="ECO:0008006" key="5">
    <source>
        <dbReference type="Google" id="ProtNLM"/>
    </source>
</evidence>
<dbReference type="RefSeq" id="WP_311664750.1">
    <property type="nucleotide sequence ID" value="NZ_JAVREO010000002.1"/>
</dbReference>
<reference evidence="4" key="1">
    <citation type="submission" date="2023-07" db="EMBL/GenBank/DDBJ databases">
        <title>30 novel species of actinomycetes from the DSMZ collection.</title>
        <authorList>
            <person name="Nouioui I."/>
        </authorList>
    </citation>
    <scope>NUCLEOTIDE SEQUENCE [LARGE SCALE GENOMIC DNA]</scope>
    <source>
        <strain evidence="4">DSM 44915</strain>
    </source>
</reference>
<dbReference type="InterPro" id="IPR015943">
    <property type="entry name" value="WD40/YVTN_repeat-like_dom_sf"/>
</dbReference>
<dbReference type="Gene3D" id="2.130.10.10">
    <property type="entry name" value="YVTN repeat-like/Quinoprotein amine dehydrogenase"/>
    <property type="match status" value="1"/>
</dbReference>
<dbReference type="SUPFAM" id="SSF110296">
    <property type="entry name" value="Oligoxyloglucan reducing end-specific cellobiohydrolase"/>
    <property type="match status" value="1"/>
</dbReference>
<keyword evidence="4" id="KW-1185">Reference proteome</keyword>
<protein>
    <recommendedName>
        <fullName evidence="5">Exo-alpha-sialidase</fullName>
    </recommendedName>
</protein>
<gene>
    <name evidence="3" type="ORF">RM844_03900</name>
</gene>
<evidence type="ECO:0000256" key="2">
    <source>
        <dbReference type="SAM" id="SignalP"/>
    </source>
</evidence>
<keyword evidence="2" id="KW-0732">Signal</keyword>
<sequence>MPRRSPLPQVLLLTAATLLSCTAVETSADDPAAAEQPTASSRAVPSADPPPIPSDPQLSGQVAQLSLAGPAHAAALLVECRRPATREQGNCVYRVAVLDADRWRTEDTPLPSTPTANSLFTVEAVGERGVRVSTGQEDWLSTDGGRAWQPATAAAGPDGDTADAIPAGAVPRPAGADAAERGLEVLSPRTGEPLRLAGQPELTELGRPGPLPDGGWWVAGLDPETRRPDIAVTLDDGRAWRRLHLLETAEVPADERSANSLALAAGPTDWYVLASGNAAPEPSGATLATTLLAVYRSSDQGREWERAWSPAVGSGPHSLVGAPIAAADGSLTVYSFDAIYTSTDRAASFTVSRPGVPPELPELTPAGYLLTDLGQPGHYRISADGFTWRTVVLGRPGTGDPAGP</sequence>
<proteinExistence type="predicted"/>